<dbReference type="Proteomes" id="UP000593579">
    <property type="component" value="Unassembled WGS sequence"/>
</dbReference>
<organism evidence="1 2">
    <name type="scientific">Gossypium gossypioides</name>
    <name type="common">Mexican cotton</name>
    <name type="synonym">Selera gossypioides</name>
    <dbReference type="NCBI Taxonomy" id="34282"/>
    <lineage>
        <taxon>Eukaryota</taxon>
        <taxon>Viridiplantae</taxon>
        <taxon>Streptophyta</taxon>
        <taxon>Embryophyta</taxon>
        <taxon>Tracheophyta</taxon>
        <taxon>Spermatophyta</taxon>
        <taxon>Magnoliopsida</taxon>
        <taxon>eudicotyledons</taxon>
        <taxon>Gunneridae</taxon>
        <taxon>Pentapetalae</taxon>
        <taxon>rosids</taxon>
        <taxon>malvids</taxon>
        <taxon>Malvales</taxon>
        <taxon>Malvaceae</taxon>
        <taxon>Malvoideae</taxon>
        <taxon>Gossypium</taxon>
    </lineage>
</organism>
<comment type="caution">
    <text evidence="1">The sequence shown here is derived from an EMBL/GenBank/DDBJ whole genome shotgun (WGS) entry which is preliminary data.</text>
</comment>
<name>A0A7J9C7B9_GOSGO</name>
<protein>
    <submittedName>
        <fullName evidence="1">Uncharacterized protein</fullName>
    </submittedName>
</protein>
<evidence type="ECO:0000313" key="2">
    <source>
        <dbReference type="Proteomes" id="UP000593579"/>
    </source>
</evidence>
<accession>A0A7J9C7B9</accession>
<dbReference type="AlphaFoldDB" id="A0A7J9C7B9"/>
<reference evidence="1 2" key="1">
    <citation type="journal article" date="2019" name="Genome Biol. Evol.">
        <title>Insights into the evolution of the New World diploid cottons (Gossypium, subgenus Houzingenia) based on genome sequencing.</title>
        <authorList>
            <person name="Grover C.E."/>
            <person name="Arick M.A. 2nd"/>
            <person name="Thrash A."/>
            <person name="Conover J.L."/>
            <person name="Sanders W.S."/>
            <person name="Peterson D.G."/>
            <person name="Frelichowski J.E."/>
            <person name="Scheffler J.A."/>
            <person name="Scheffler B.E."/>
            <person name="Wendel J.F."/>
        </authorList>
    </citation>
    <scope>NUCLEOTIDE SEQUENCE [LARGE SCALE GENOMIC DNA]</scope>
    <source>
        <strain evidence="1">5</strain>
        <tissue evidence="1">Leaf</tissue>
    </source>
</reference>
<keyword evidence="2" id="KW-1185">Reference proteome</keyword>
<gene>
    <name evidence="1" type="ORF">Gogos_006949</name>
</gene>
<evidence type="ECO:0000313" key="1">
    <source>
        <dbReference type="EMBL" id="MBA0744317.1"/>
    </source>
</evidence>
<sequence>MSDIPVTVSKPTIQPPIGPQARIVPNHTCHIIDLEFSTLVLCKQLFWIRAESVLDEIILSWNAILSCSDFKVSASSWSTRLKGYSFLVCIIAERFLFHYILQ</sequence>
<dbReference type="EMBL" id="JABEZY010000008">
    <property type="protein sequence ID" value="MBA0744317.1"/>
    <property type="molecule type" value="Genomic_DNA"/>
</dbReference>
<proteinExistence type="predicted"/>